<dbReference type="GO" id="GO:0003677">
    <property type="term" value="F:DNA binding"/>
    <property type="evidence" value="ECO:0007669"/>
    <property type="project" value="UniProtKB-KW"/>
</dbReference>
<dbReference type="SUPFAM" id="SSF46689">
    <property type="entry name" value="Homeodomain-like"/>
    <property type="match status" value="1"/>
</dbReference>
<evidence type="ECO:0000313" key="10">
    <source>
        <dbReference type="Proteomes" id="UP000183567"/>
    </source>
</evidence>
<feature type="region of interest" description="Disordered" evidence="5">
    <location>
        <begin position="288"/>
        <end position="348"/>
    </location>
</feature>
<evidence type="ECO:0000256" key="1">
    <source>
        <dbReference type="ARBA" id="ARBA00005800"/>
    </source>
</evidence>
<reference evidence="9 10" key="1">
    <citation type="submission" date="2016-03" db="EMBL/GenBank/DDBJ databases">
        <title>Comparative genomics of the ectomycorrhizal sister species Rhizopogon vinicolor and Rhizopogon vesiculosus (Basidiomycota: Boletales) reveals a divergence of the mating type B locus.</title>
        <authorList>
            <person name="Mujic A.B."/>
            <person name="Kuo A."/>
            <person name="Tritt A."/>
            <person name="Lipzen A."/>
            <person name="Chen C."/>
            <person name="Johnson J."/>
            <person name="Sharma A."/>
            <person name="Barry K."/>
            <person name="Grigoriev I.V."/>
            <person name="Spatafora J.W."/>
        </authorList>
    </citation>
    <scope>NUCLEOTIDE SEQUENCE [LARGE SCALE GENOMIC DNA]</scope>
    <source>
        <strain evidence="9 10">AM-OR11-056</strain>
    </source>
</reference>
<evidence type="ECO:0000256" key="3">
    <source>
        <dbReference type="ARBA" id="ARBA00023155"/>
    </source>
</evidence>
<accession>A0A1J8QF24</accession>
<evidence type="ECO:0000256" key="4">
    <source>
        <dbReference type="ARBA" id="ARBA00023242"/>
    </source>
</evidence>
<dbReference type="Pfam" id="PF12737">
    <property type="entry name" value="Mating_C"/>
    <property type="match status" value="1"/>
</dbReference>
<keyword evidence="4" id="KW-0539">Nucleus</keyword>
<sequence length="642" mass="70606">MDKDIRQRFQQAEGALLDSMSGGVDSLVSFESSLSSLYADLSRGIVTGQLSDDTISLANSVGARVGIITRCFLDLHKTQEESRTQFLDGVGSILESFGHVTISPPSLPTAQNTHSQESSLPPFIEPAYKWLLGNIHNPYPSSDTKENIAKSSGSSMNSVSAWFISARRRIGWTTICRKYFKNRRADTLDAAYRALVKEDPSIALPQTVFHDFIQMRATAQDLYASTFTKSALAGDLDVVVKDMTEEDRLQLEQEKKEHAQEEKKRRKEEKEIRRKQRALERQAQMALTAFTSYPSPSHSRSPSPVPTLEESWTDESEDEEGDINPPVLAGRKRRASSELTDSRQSPCMERLMKRLRSSAKLPGALVETPALPSPSSTTEGLDSNDEIEIVAPPCPSGSSRKRRLSDGDSHCVPKRPRGVLTGPRVHTVSDPLPRPESGIDDWFQTNFFEVPPPVENVGFDQSTPLDIEVFSGYTFSDTQENSMPTLADVPLFGQQVADLEVPSYNSFPTPLLGDLGQFLDALSAFAPDNSCTAPSAINTISQPSINLADPLSSGPCSWADLLNSDQSFLPTVDQFPQSSSCGDLSQILPEIDFSALHLPMLSPPPQPEISSPVDDARLAKLEQLQLLREQARLLEQDLAVSV</sequence>
<keyword evidence="3 9" id="KW-0371">Homeobox</keyword>
<dbReference type="Pfam" id="PF12731">
    <property type="entry name" value="Mating_N"/>
    <property type="match status" value="1"/>
</dbReference>
<dbReference type="InterPro" id="IPR024441">
    <property type="entry name" value="Homeodomain1_C"/>
</dbReference>
<evidence type="ECO:0000256" key="5">
    <source>
        <dbReference type="SAM" id="MobiDB-lite"/>
    </source>
</evidence>
<evidence type="ECO:0000256" key="2">
    <source>
        <dbReference type="ARBA" id="ARBA00023125"/>
    </source>
</evidence>
<dbReference type="Gene3D" id="1.10.10.60">
    <property type="entry name" value="Homeodomain-like"/>
    <property type="match status" value="1"/>
</dbReference>
<keyword evidence="2 9" id="KW-0238">DNA-binding</keyword>
<proteinExistence type="inferred from homology"/>
<dbReference type="InterPro" id="IPR008422">
    <property type="entry name" value="KN_HD"/>
</dbReference>
<feature type="compositionally biased region" description="Low complexity" evidence="5">
    <location>
        <begin position="292"/>
        <end position="302"/>
    </location>
</feature>
<feature type="region of interest" description="Disordered" evidence="5">
    <location>
        <begin position="366"/>
        <end position="433"/>
    </location>
</feature>
<dbReference type="GO" id="GO:0006355">
    <property type="term" value="P:regulation of DNA-templated transcription"/>
    <property type="evidence" value="ECO:0007669"/>
    <property type="project" value="InterPro"/>
</dbReference>
<gene>
    <name evidence="9" type="primary">RVA1</name>
    <name evidence="9" type="ORF">AZE42_01463</name>
</gene>
<dbReference type="AlphaFoldDB" id="A0A1J8QF24"/>
<comment type="caution">
    <text evidence="9">The sequence shown here is derived from an EMBL/GenBank/DDBJ whole genome shotgun (WGS) entry which is preliminary data.</text>
</comment>
<evidence type="ECO:0000259" key="8">
    <source>
        <dbReference type="Pfam" id="PF12737"/>
    </source>
</evidence>
<dbReference type="InterPro" id="IPR009057">
    <property type="entry name" value="Homeodomain-like_sf"/>
</dbReference>
<comment type="similarity">
    <text evidence="1">Belongs to the TALE/M-ATYP homeobox family.</text>
</comment>
<dbReference type="STRING" id="180088.A0A1J8QF24"/>
<dbReference type="EMBL" id="LVVM01000989">
    <property type="protein sequence ID" value="OJA19541.1"/>
    <property type="molecule type" value="Genomic_DNA"/>
</dbReference>
<feature type="compositionally biased region" description="Acidic residues" evidence="5">
    <location>
        <begin position="311"/>
        <end position="322"/>
    </location>
</feature>
<evidence type="ECO:0000259" key="7">
    <source>
        <dbReference type="Pfam" id="PF12731"/>
    </source>
</evidence>
<dbReference type="Pfam" id="PF05920">
    <property type="entry name" value="Homeobox_KN"/>
    <property type="match status" value="1"/>
</dbReference>
<feature type="region of interest" description="Disordered" evidence="5">
    <location>
        <begin position="250"/>
        <end position="276"/>
    </location>
</feature>
<protein>
    <submittedName>
        <fullName evidence="9">Mating-type homeodomain transcription factor A1</fullName>
    </submittedName>
</protein>
<dbReference type="InterPro" id="IPR024333">
    <property type="entry name" value="Mating-type_A-alpha/beta_1_N"/>
</dbReference>
<name>A0A1J8QF24_9AGAM</name>
<evidence type="ECO:0000259" key="6">
    <source>
        <dbReference type="Pfam" id="PF05920"/>
    </source>
</evidence>
<dbReference type="OrthoDB" id="250329at2759"/>
<evidence type="ECO:0000313" key="9">
    <source>
        <dbReference type="EMBL" id="OJA19541.1"/>
    </source>
</evidence>
<organism evidence="9 10">
    <name type="scientific">Rhizopogon vesiculosus</name>
    <dbReference type="NCBI Taxonomy" id="180088"/>
    <lineage>
        <taxon>Eukaryota</taxon>
        <taxon>Fungi</taxon>
        <taxon>Dikarya</taxon>
        <taxon>Basidiomycota</taxon>
        <taxon>Agaricomycotina</taxon>
        <taxon>Agaricomycetes</taxon>
        <taxon>Agaricomycetidae</taxon>
        <taxon>Boletales</taxon>
        <taxon>Suillineae</taxon>
        <taxon>Rhizopogonaceae</taxon>
        <taxon>Rhizopogon</taxon>
    </lineage>
</organism>
<feature type="domain" description="Mating-type protein A-alpha/beta 1 N-terminal" evidence="7">
    <location>
        <begin position="2"/>
        <end position="86"/>
    </location>
</feature>
<feature type="domain" description="Mating-type protein C-terminal" evidence="8">
    <location>
        <begin position="208"/>
        <end position="508"/>
    </location>
</feature>
<feature type="domain" description="KN homeodomain" evidence="6">
    <location>
        <begin position="130"/>
        <end position="169"/>
    </location>
</feature>
<keyword evidence="10" id="KW-1185">Reference proteome</keyword>
<dbReference type="Proteomes" id="UP000183567">
    <property type="component" value="Unassembled WGS sequence"/>
</dbReference>